<keyword evidence="12 15" id="KW-0238">DNA-binding</keyword>
<dbReference type="Proteomes" id="UP001224584">
    <property type="component" value="Segment"/>
</dbReference>
<evidence type="ECO:0000256" key="7">
    <source>
        <dbReference type="ARBA" id="ARBA00022844"/>
    </source>
</evidence>
<name>A0A2S1ZRY9_9PAPI</name>
<proteinExistence type="inferred from homology"/>
<organism evidence="16">
    <name type="scientific">Human papillomavirus type 222</name>
    <dbReference type="NCBI Taxonomy" id="2200959"/>
    <lineage>
        <taxon>Viruses</taxon>
        <taxon>Monodnaviria</taxon>
        <taxon>Shotokuvirae</taxon>
        <taxon>Cossaviricota</taxon>
        <taxon>Papovaviricetes</taxon>
        <taxon>Zurhausenvirales</taxon>
        <taxon>Papillomaviridae</taxon>
    </lineage>
</organism>
<dbReference type="GO" id="GO:0005198">
    <property type="term" value="F:structural molecule activity"/>
    <property type="evidence" value="ECO:0007669"/>
    <property type="project" value="UniProtKB-UniRule"/>
</dbReference>
<dbReference type="GO" id="GO:0046718">
    <property type="term" value="P:symbiont entry into host cell"/>
    <property type="evidence" value="ECO:0007669"/>
    <property type="project" value="UniProtKB-KW"/>
</dbReference>
<keyword evidence="6" id="KW-1040">Host Golgi apparatus</keyword>
<evidence type="ECO:0000256" key="10">
    <source>
        <dbReference type="ARBA" id="ARBA00023046"/>
    </source>
</evidence>
<dbReference type="GO" id="GO:0042025">
    <property type="term" value="C:host cell nucleus"/>
    <property type="evidence" value="ECO:0007669"/>
    <property type="project" value="UniProtKB-SubCell"/>
</dbReference>
<evidence type="ECO:0000313" key="16">
    <source>
        <dbReference type="EMBL" id="AWK28225.1"/>
    </source>
</evidence>
<dbReference type="GO" id="GO:0075732">
    <property type="term" value="P:viral penetration into host nucleus"/>
    <property type="evidence" value="ECO:0007669"/>
    <property type="project" value="UniProtKB-KW"/>
</dbReference>
<keyword evidence="7 15" id="KW-0946">Virion</keyword>
<evidence type="ECO:0000256" key="3">
    <source>
        <dbReference type="ARBA" id="ARBA00022561"/>
    </source>
</evidence>
<dbReference type="InterPro" id="IPR000784">
    <property type="entry name" value="Late_L2"/>
</dbReference>
<dbReference type="HAMAP" id="MF_04003">
    <property type="entry name" value="PPV_L2"/>
    <property type="match status" value="1"/>
</dbReference>
<evidence type="ECO:0000256" key="1">
    <source>
        <dbReference type="ARBA" id="ARBA00022524"/>
    </source>
</evidence>
<comment type="subunit">
    <text evidence="15">Interacts with major capsid protein L1. Interacts with E2; this interaction inhibits E2 transcriptional activity but not the DNA replication function E2. Interacts with host HSPA8; this interaction is required for L2 nuclear translocation. Interacts with host importins KPNB2 and KPNB3. Forms a complex with importin alpha2-beta1 heterodimers via interaction with the importin alpha2 adapter. Interacts with host DYNLT1; this interaction is essential for virus intracellular transport during entry. Interacts (via C-terminus) with host retromer subunits VPS35 AND VPS29.</text>
</comment>
<keyword evidence="2 15" id="KW-0597">Phosphoprotein</keyword>
<evidence type="ECO:0000256" key="15">
    <source>
        <dbReference type="HAMAP-Rule" id="MF_04003"/>
    </source>
</evidence>
<keyword evidence="4 15" id="KW-1048">Host nucleus</keyword>
<dbReference type="GO" id="GO:0003677">
    <property type="term" value="F:DNA binding"/>
    <property type="evidence" value="ECO:0007669"/>
    <property type="project" value="UniProtKB-UniRule"/>
</dbReference>
<evidence type="ECO:0000256" key="2">
    <source>
        <dbReference type="ARBA" id="ARBA00022553"/>
    </source>
</evidence>
<keyword evidence="3 15" id="KW-0167">Capsid protein</keyword>
<evidence type="ECO:0000256" key="8">
    <source>
        <dbReference type="ARBA" id="ARBA00022921"/>
    </source>
</evidence>
<sequence length="510" mass="56005">MYRVGRNKRASAEDIYKQCGTGDCPEDVRRKIEGDTWADRLLKWFGSFIYLGGLGIGTGKGSGGSLGYRPIGASTRPAPSNIPVRPAVPAEPIIPTDIFPVNTADPAGTAVIELTDLSIPDPSVIDIGTSTLSPGEIDIVSARDPLLDVTATSGHPNIITTANETVAVLDVQPIPPPKRFALDVQNTPTSTHLTVYSATTHPDPDINVFIDSQFDGDIIGDVEEIPLETFNTIQEMEIEEPGPKTSTPSQVFNRLAGRARQFYNRYTEQVLTKNPEFLGPVSRAVRFQFENPAYDPDVTLQFEEDVAELAAAPDIDFSNIRVLHRPQYSVTSDNLVRVSRLGVRSTMTTRSGLQLGQAVHFYQDISEIEPIDTIELQPINTSHISTTINALGDNTFINPVFEDSSYSDEDLIDEIVESFNNAHIVITSTNEEGDIIQIPTLPPGTPVKVFIDDYARAITIMHPHPSELPSVIQPAIETSTTPALIIDLYSDDYSLHPSLLRRKRKRSDNF</sequence>
<comment type="function">
    <text evidence="15">Minor protein of the capsid that localizes along the inner surface of the virion, within the central cavities beneath the L1 pentamers. Plays a role in capsid stabilization through interaction with the major capsid protein L1. Once the virion enters the host cell, L2 escorts the genomic DNA into the nucleus by promoting escape from the endosomal compartments and traffic through the host Golgi network. Mechanistically, the C-terminus of L2 possesses a cell-penetrating peptide that protudes from the host endosome, interacts with host cytoplasmic retromer cargo and thereby mediates the capsid delivery to the host trans-Golgi network. Plays a role through its interaction with host dynein in the intracellular microtubule-dependent transport of viral capsid toward the nucleus. Mediates the viral genome import into the nucleus through binding to host importins. Once within the nucleus, L2 localizes viral genomes to host PML bodies in order to activate early gene expression for establishment of infection. Later on, promotes late gene expression by interacting with the viral E2 protein and by inhibiting its transcriptional activation functions. During virion assembly, encapsidates the genome by direct interaction with the viral DNA.</text>
</comment>
<dbReference type="GO" id="GO:0075521">
    <property type="term" value="P:microtubule-dependent intracellular transport of viral material towards nucleus"/>
    <property type="evidence" value="ECO:0007669"/>
    <property type="project" value="UniProtKB-UniRule"/>
</dbReference>
<evidence type="ECO:0000256" key="12">
    <source>
        <dbReference type="ARBA" id="ARBA00023125"/>
    </source>
</evidence>
<keyword evidence="9 15" id="KW-1177">Microtubular inwards viral transport</keyword>
<evidence type="ECO:0000256" key="9">
    <source>
        <dbReference type="ARBA" id="ARBA00022952"/>
    </source>
</evidence>
<dbReference type="GO" id="GO:0043657">
    <property type="term" value="C:host cell"/>
    <property type="evidence" value="ECO:0007669"/>
    <property type="project" value="GOC"/>
</dbReference>
<keyword evidence="14 15" id="KW-1160">Virus entry into host cell</keyword>
<dbReference type="EMBL" id="MH172379">
    <property type="protein sequence ID" value="AWK28225.1"/>
    <property type="molecule type" value="Genomic_DNA"/>
</dbReference>
<keyword evidence="1 15" id="KW-1163">Viral penetration into host nucleus</keyword>
<comment type="similarity">
    <text evidence="15">Belongs to the papillomaviridae L2 protein family.</text>
</comment>
<keyword evidence="11 15" id="KW-1176">Cytoplasmic inwards viral transport</keyword>
<keyword evidence="8 15" id="KW-0426">Late protein</keyword>
<accession>A0A2S1ZRY9</accession>
<dbReference type="Pfam" id="PF00513">
    <property type="entry name" value="Late_protein_L2"/>
    <property type="match status" value="1"/>
</dbReference>
<evidence type="ECO:0000256" key="14">
    <source>
        <dbReference type="ARBA" id="ARBA00023296"/>
    </source>
</evidence>
<keyword evidence="13" id="KW-1015">Disulfide bond</keyword>
<evidence type="ECO:0000256" key="6">
    <source>
        <dbReference type="ARBA" id="ARBA00022812"/>
    </source>
</evidence>
<evidence type="ECO:0000256" key="11">
    <source>
        <dbReference type="ARBA" id="ARBA00023120"/>
    </source>
</evidence>
<gene>
    <name evidence="15 16" type="primary">L2</name>
</gene>
<dbReference type="GO" id="GO:0019028">
    <property type="term" value="C:viral capsid"/>
    <property type="evidence" value="ECO:0007669"/>
    <property type="project" value="UniProtKB-UniRule"/>
</dbReference>
<comment type="PTM">
    <text evidence="15">Highly phosphorylated.</text>
</comment>
<reference evidence="16" key="1">
    <citation type="submission" date="2018-04" db="EMBL/GenBank/DDBJ databases">
        <title>Complete Genome Sequences Of Four Novel Human Gammapapillomaviruses Isolated from Penile Swabs in Cape Town, South Africa.</title>
        <authorList>
            <person name="Murahwa A.T."/>
            <person name="Meiring T.L."/>
            <person name="Mbulawa Z.Z.A."/>
            <person name="Williamson A.-L."/>
        </authorList>
    </citation>
    <scope>NUCLEOTIDE SEQUENCE</scope>
    <source>
        <strain evidence="16">CT17</strain>
    </source>
</reference>
<protein>
    <recommendedName>
        <fullName evidence="15">Minor capsid protein L2</fullName>
    </recommendedName>
</protein>
<evidence type="ECO:0000256" key="5">
    <source>
        <dbReference type="ARBA" id="ARBA00022581"/>
    </source>
</evidence>
<comment type="subcellular location">
    <subcellularLocation>
        <location evidence="15">Virion</location>
    </subcellularLocation>
    <subcellularLocation>
        <location evidence="15">Host nucleus</location>
    </subcellularLocation>
</comment>
<evidence type="ECO:0000256" key="4">
    <source>
        <dbReference type="ARBA" id="ARBA00022562"/>
    </source>
</evidence>
<comment type="caution">
    <text evidence="15">Lacks conserved residue(s) required for the propagation of feature annotation.</text>
</comment>
<keyword evidence="10" id="KW-1039">Host endosome</keyword>
<evidence type="ECO:0000256" key="13">
    <source>
        <dbReference type="ARBA" id="ARBA00023157"/>
    </source>
</evidence>
<keyword evidence="5 15" id="KW-0945">Host-virus interaction</keyword>